<dbReference type="GO" id="GO:0035312">
    <property type="term" value="F:5'-3' DNA exonuclease activity"/>
    <property type="evidence" value="ECO:0007669"/>
    <property type="project" value="TreeGrafter"/>
</dbReference>
<accession>A0A9D1HHT2</accession>
<dbReference type="SUPFAM" id="SSF89550">
    <property type="entry name" value="PHP domain-like"/>
    <property type="match status" value="1"/>
</dbReference>
<evidence type="ECO:0000313" key="3">
    <source>
        <dbReference type="Proteomes" id="UP000824164"/>
    </source>
</evidence>
<comment type="caution">
    <text evidence="2">The sequence shown here is derived from an EMBL/GenBank/DDBJ whole genome shotgun (WGS) entry which is preliminary data.</text>
</comment>
<dbReference type="SMART" id="SM00481">
    <property type="entry name" value="POLIIIAc"/>
    <property type="match status" value="1"/>
</dbReference>
<evidence type="ECO:0000259" key="1">
    <source>
        <dbReference type="SMART" id="SM00481"/>
    </source>
</evidence>
<dbReference type="Proteomes" id="UP000824164">
    <property type="component" value="Unassembled WGS sequence"/>
</dbReference>
<dbReference type="GO" id="GO:0004534">
    <property type="term" value="F:5'-3' RNA exonuclease activity"/>
    <property type="evidence" value="ECO:0007669"/>
    <property type="project" value="TreeGrafter"/>
</dbReference>
<dbReference type="Pfam" id="PF02811">
    <property type="entry name" value="PHP"/>
    <property type="match status" value="1"/>
</dbReference>
<protein>
    <submittedName>
        <fullName evidence="2">PHP domain-containing protein</fullName>
    </submittedName>
</protein>
<reference evidence="2" key="2">
    <citation type="journal article" date="2021" name="PeerJ">
        <title>Extensive microbial diversity within the chicken gut microbiome revealed by metagenomics and culture.</title>
        <authorList>
            <person name="Gilroy R."/>
            <person name="Ravi A."/>
            <person name="Getino M."/>
            <person name="Pursley I."/>
            <person name="Horton D.L."/>
            <person name="Alikhan N.F."/>
            <person name="Baker D."/>
            <person name="Gharbi K."/>
            <person name="Hall N."/>
            <person name="Watson M."/>
            <person name="Adriaenssens E.M."/>
            <person name="Foster-Nyarko E."/>
            <person name="Jarju S."/>
            <person name="Secka A."/>
            <person name="Antonio M."/>
            <person name="Oren A."/>
            <person name="Chaudhuri R.R."/>
            <person name="La Ragione R."/>
            <person name="Hildebrand F."/>
            <person name="Pallen M.J."/>
        </authorList>
    </citation>
    <scope>NUCLEOTIDE SEQUENCE</scope>
    <source>
        <strain evidence="2">CHK187-14744</strain>
    </source>
</reference>
<dbReference type="InterPro" id="IPR003141">
    <property type="entry name" value="Pol/His_phosphatase_N"/>
</dbReference>
<dbReference type="InterPro" id="IPR052018">
    <property type="entry name" value="PHP_domain"/>
</dbReference>
<evidence type="ECO:0000313" key="2">
    <source>
        <dbReference type="EMBL" id="HIU03586.1"/>
    </source>
</evidence>
<dbReference type="CDD" id="cd07438">
    <property type="entry name" value="PHP_HisPPase_AMP"/>
    <property type="match status" value="1"/>
</dbReference>
<dbReference type="EMBL" id="DVLT01000062">
    <property type="protein sequence ID" value="HIU03586.1"/>
    <property type="molecule type" value="Genomic_DNA"/>
</dbReference>
<sequence>MIDLHTHTCHSDGADTVEYLIEQANKRPLEVLSITDHNSVAAYREEAIRRFNGSMIRGVEITCMFEGEVVEVLGYGFDQGRMEEELANHVLPFREKQIREYELLCQAFSRTGLNFDKVKVVFDPEKESCRKAFLKELVKDPSNRRFFCSKESWERSKDFTRKEIYNPESLLYVDESPLYPDLKTGVEMIHRSGGIAFLAHLYIYAHCDIFRGKLGEIVRDMHLDGIECAHSAFTFAQIRDLEHFCDENRLLKSGGSDYHGVRKPDVAIGTGKGQLSVPKTYLDSWPACVLTFDP</sequence>
<dbReference type="AlphaFoldDB" id="A0A9D1HHT2"/>
<name>A0A9D1HHT2_9FIRM</name>
<dbReference type="PANTHER" id="PTHR42924:SF3">
    <property type="entry name" value="POLYMERASE_HISTIDINOL PHOSPHATASE N-TERMINAL DOMAIN-CONTAINING PROTEIN"/>
    <property type="match status" value="1"/>
</dbReference>
<proteinExistence type="predicted"/>
<gene>
    <name evidence="2" type="ORF">IAB63_10080</name>
</gene>
<dbReference type="InterPro" id="IPR004013">
    <property type="entry name" value="PHP_dom"/>
</dbReference>
<organism evidence="2 3">
    <name type="scientific">Candidatus Onthocola gallistercoris</name>
    <dbReference type="NCBI Taxonomy" id="2840876"/>
    <lineage>
        <taxon>Bacteria</taxon>
        <taxon>Bacillati</taxon>
        <taxon>Bacillota</taxon>
        <taxon>Bacilli</taxon>
        <taxon>Candidatus Onthocola</taxon>
    </lineage>
</organism>
<dbReference type="InterPro" id="IPR016195">
    <property type="entry name" value="Pol/histidinol_Pase-like"/>
</dbReference>
<reference evidence="2" key="1">
    <citation type="submission" date="2020-10" db="EMBL/GenBank/DDBJ databases">
        <authorList>
            <person name="Gilroy R."/>
        </authorList>
    </citation>
    <scope>NUCLEOTIDE SEQUENCE</scope>
    <source>
        <strain evidence="2">CHK187-14744</strain>
    </source>
</reference>
<dbReference type="PANTHER" id="PTHR42924">
    <property type="entry name" value="EXONUCLEASE"/>
    <property type="match status" value="1"/>
</dbReference>
<dbReference type="Gene3D" id="1.10.150.650">
    <property type="match status" value="1"/>
</dbReference>
<feature type="domain" description="Polymerase/histidinol phosphatase N-terminal" evidence="1">
    <location>
        <begin position="2"/>
        <end position="65"/>
    </location>
</feature>
<dbReference type="Gene3D" id="3.20.20.140">
    <property type="entry name" value="Metal-dependent hydrolases"/>
    <property type="match status" value="1"/>
</dbReference>